<accession>A0A810BK03</accession>
<evidence type="ECO:0000259" key="3">
    <source>
        <dbReference type="Pfam" id="PF22622"/>
    </source>
</evidence>
<gene>
    <name evidence="4" type="ORF">XF8B_66680</name>
</gene>
<dbReference type="PANTHER" id="PTHR13078">
    <property type="entry name" value="PEROXISOMAL MULTIFUNCTIONAL ENZYME TYPE 2-RELATED"/>
    <property type="match status" value="1"/>
</dbReference>
<dbReference type="GO" id="GO:0006635">
    <property type="term" value="P:fatty acid beta-oxidation"/>
    <property type="evidence" value="ECO:0007669"/>
    <property type="project" value="TreeGrafter"/>
</dbReference>
<dbReference type="Pfam" id="PF22622">
    <property type="entry name" value="MFE-2_hydrat-2_N"/>
    <property type="match status" value="1"/>
</dbReference>
<protein>
    <submittedName>
        <fullName evidence="4">3-alpha,7-alpha,12-alpha-trihydroxy-5-beta-choles t-24-enoyl-CoA hydratase</fullName>
    </submittedName>
</protein>
<feature type="domain" description="MaoC-like" evidence="2">
    <location>
        <begin position="169"/>
        <end position="282"/>
    </location>
</feature>
<evidence type="ECO:0000259" key="2">
    <source>
        <dbReference type="Pfam" id="PF01575"/>
    </source>
</evidence>
<dbReference type="OMA" id="SFVRGYG"/>
<proteinExistence type="predicted"/>
<dbReference type="GO" id="GO:0004300">
    <property type="term" value="F:enoyl-CoA hydratase activity"/>
    <property type="evidence" value="ECO:0007669"/>
    <property type="project" value="TreeGrafter"/>
</dbReference>
<dbReference type="InterPro" id="IPR054357">
    <property type="entry name" value="MFE-2_N"/>
</dbReference>
<evidence type="ECO:0000256" key="1">
    <source>
        <dbReference type="SAM" id="MobiDB-lite"/>
    </source>
</evidence>
<dbReference type="AlphaFoldDB" id="A0A810BK03"/>
<name>A0A810BK03_9BRAD</name>
<dbReference type="PANTHER" id="PTHR13078:SF56">
    <property type="entry name" value="PEROXISOMAL MULTIFUNCTIONAL ENZYME TYPE 2"/>
    <property type="match status" value="1"/>
</dbReference>
<dbReference type="Pfam" id="PF01575">
    <property type="entry name" value="MaoC_dehydratas"/>
    <property type="match status" value="1"/>
</dbReference>
<dbReference type="GO" id="GO:0003857">
    <property type="term" value="F:(3S)-3-hydroxyacyl-CoA dehydrogenase (NAD+) activity"/>
    <property type="evidence" value="ECO:0007669"/>
    <property type="project" value="TreeGrafter"/>
</dbReference>
<organism evidence="4">
    <name type="scientific">Bradyrhizobium diazoefficiens</name>
    <dbReference type="NCBI Taxonomy" id="1355477"/>
    <lineage>
        <taxon>Bacteria</taxon>
        <taxon>Pseudomonadati</taxon>
        <taxon>Pseudomonadota</taxon>
        <taxon>Alphaproteobacteria</taxon>
        <taxon>Hyphomicrobiales</taxon>
        <taxon>Nitrobacteraceae</taxon>
        <taxon>Bradyrhizobium</taxon>
    </lineage>
</organism>
<dbReference type="CDD" id="cd03448">
    <property type="entry name" value="HDE_HSD"/>
    <property type="match status" value="1"/>
</dbReference>
<dbReference type="Gene3D" id="3.10.129.10">
    <property type="entry name" value="Hotdog Thioesterase"/>
    <property type="match status" value="1"/>
</dbReference>
<dbReference type="GO" id="GO:0044594">
    <property type="term" value="F:17-beta-hydroxysteroid dehydrogenase (NAD+) activity"/>
    <property type="evidence" value="ECO:0007669"/>
    <property type="project" value="TreeGrafter"/>
</dbReference>
<reference evidence="4" key="1">
    <citation type="submission" date="2020-05" db="EMBL/GenBank/DDBJ databases">
        <title>Complete genome sequence of Bradyrhizobium diazoefficiens XF8 isolated from soybean nodule.</title>
        <authorList>
            <person name="Noda R."/>
            <person name="Kakizaki K."/>
            <person name="Minamisawa K."/>
        </authorList>
    </citation>
    <scope>NUCLEOTIDE SEQUENCE</scope>
    <source>
        <strain evidence="4">XF8</strain>
    </source>
</reference>
<dbReference type="InterPro" id="IPR002539">
    <property type="entry name" value="MaoC-like_dom"/>
</dbReference>
<feature type="domain" description="Peroxisomal multifunctional enzyme type 2-like N-terminal" evidence="3">
    <location>
        <begin position="18"/>
        <end position="148"/>
    </location>
</feature>
<sequence length="291" mass="31651">MIDYGRVKNWKFPEVEHTYSQRDTMLYALGLGLGAEPLSSAHLAFVYEQGEEPLRAVPSMACVLALPGQWVRDPATGIDWIKLVHGEQRLEILRPLPAEGTVVGRTRVTSVVDKGEGRGALVHTERVVHDKASGAHLATVQEVRFCRGDGGYSAAGQPSDQAPPALKAVPDSPPDAVWQVATRRDMALIYRLSGDYNPLHADPKVARIAGYERPILHGLATYGLACRALLETCCEGRVERLRGLDARFTAPVLPGDSIAVHMWRVGTDVAFRAIATERGVVVLNHGNARLA</sequence>
<dbReference type="EMBL" id="AP023097">
    <property type="protein sequence ID" value="BCE76557.1"/>
    <property type="molecule type" value="Genomic_DNA"/>
</dbReference>
<dbReference type="SUPFAM" id="SSF54637">
    <property type="entry name" value="Thioesterase/thiol ester dehydrase-isomerase"/>
    <property type="match status" value="2"/>
</dbReference>
<feature type="region of interest" description="Disordered" evidence="1">
    <location>
        <begin position="154"/>
        <end position="173"/>
    </location>
</feature>
<dbReference type="RefSeq" id="WP_011089113.1">
    <property type="nucleotide sequence ID" value="NZ_JBEUNZ010000002.1"/>
</dbReference>
<evidence type="ECO:0000313" key="4">
    <source>
        <dbReference type="EMBL" id="BCE76557.1"/>
    </source>
</evidence>
<dbReference type="InterPro" id="IPR029069">
    <property type="entry name" value="HotDog_dom_sf"/>
</dbReference>